<feature type="region of interest" description="Disordered" evidence="2">
    <location>
        <begin position="389"/>
        <end position="426"/>
    </location>
</feature>
<proteinExistence type="predicted"/>
<dbReference type="KEGG" id="sre:PTSG_10885"/>
<gene>
    <name evidence="3" type="ORF">PTSG_10885</name>
</gene>
<keyword evidence="1" id="KW-0175">Coiled coil</keyword>
<keyword evidence="4" id="KW-1185">Reference proteome</keyword>
<reference evidence="3" key="1">
    <citation type="submission" date="2009-08" db="EMBL/GenBank/DDBJ databases">
        <title>Annotation of Salpingoeca rosetta.</title>
        <authorList>
            <consortium name="The Broad Institute Genome Sequencing Platform"/>
            <person name="Russ C."/>
            <person name="Cuomo C."/>
            <person name="Burger G."/>
            <person name="Gray M.W."/>
            <person name="Holland P.W.H."/>
            <person name="King N."/>
            <person name="Lang F.B.F."/>
            <person name="Roger A.J."/>
            <person name="Ruiz-Trillo I."/>
            <person name="Young S.K."/>
            <person name="Zeng Q."/>
            <person name="Gargeya S."/>
            <person name="Alvarado L."/>
            <person name="Berlin A."/>
            <person name="Chapman S.B."/>
            <person name="Chen Z."/>
            <person name="Freedman E."/>
            <person name="Gellesch M."/>
            <person name="Goldberg J."/>
            <person name="Griggs A."/>
            <person name="Gujja S."/>
            <person name="Heilman E."/>
            <person name="Heiman D."/>
            <person name="Howarth C."/>
            <person name="Mehta T."/>
            <person name="Neiman D."/>
            <person name="Pearson M."/>
            <person name="Roberts A."/>
            <person name="Saif S."/>
            <person name="Shea T."/>
            <person name="Shenoy N."/>
            <person name="Sisk P."/>
            <person name="Stolte C."/>
            <person name="Sykes S."/>
            <person name="White J."/>
            <person name="Yandava C."/>
            <person name="Haas B."/>
            <person name="Nusbaum C."/>
            <person name="Birren B."/>
        </authorList>
    </citation>
    <scope>NUCLEOTIDE SEQUENCE [LARGE SCALE GENOMIC DNA]</scope>
    <source>
        <strain evidence="3">ATCC 50818</strain>
    </source>
</reference>
<feature type="region of interest" description="Disordered" evidence="2">
    <location>
        <begin position="332"/>
        <end position="372"/>
    </location>
</feature>
<sequence>MEPKSTPLCGVRLNQGTGLGPRWSMQSTQAGPIDVPQVMILDSLQEHVGAGSTALSATLRCAFTDASLLCSSRELFDSRSPRFTHKTGHIWNMDTPWERSEIEMLKYVEWYAKHMLYRLDVLQEELRAAEDTRKLASTRSQGIRLSSEFPTPYELARKYTSCIEMQGKVLEELLQGELQPAALLLEIEHVYARVEEEVEMKCQELAAISCVEPDDPRLRYSLQNTFPRWVPPGLTMDDDAFGTATPGLRKMRQGLVPIFVACAITEPPIKVSLVPQDAKDIDKNQFLDMLPQKNATGDVVLALPALVWNDGQNDVILAKAKYLWEPTRSKGDMETAASEPCTPTAEATAVPTAASMKRAQSSSVQPSKSSDSFELGSCIDINVDEDCDNEAEIEETGFNHRQPQVIRSQPQRSSWENNPMRAVVYE</sequence>
<evidence type="ECO:0000313" key="4">
    <source>
        <dbReference type="Proteomes" id="UP000007799"/>
    </source>
</evidence>
<evidence type="ECO:0000256" key="2">
    <source>
        <dbReference type="SAM" id="MobiDB-lite"/>
    </source>
</evidence>
<dbReference type="GeneID" id="16068795"/>
<evidence type="ECO:0000313" key="3">
    <source>
        <dbReference type="EMBL" id="EGD80206.1"/>
    </source>
</evidence>
<protein>
    <submittedName>
        <fullName evidence="3">Uncharacterized protein</fullName>
    </submittedName>
</protein>
<organism evidence="4">
    <name type="scientific">Salpingoeca rosetta (strain ATCC 50818 / BSB-021)</name>
    <dbReference type="NCBI Taxonomy" id="946362"/>
    <lineage>
        <taxon>Eukaryota</taxon>
        <taxon>Choanoflagellata</taxon>
        <taxon>Craspedida</taxon>
        <taxon>Salpingoecidae</taxon>
        <taxon>Salpingoeca</taxon>
    </lineage>
</organism>
<dbReference type="Proteomes" id="UP000007799">
    <property type="component" value="Unassembled WGS sequence"/>
</dbReference>
<dbReference type="EMBL" id="GL832991">
    <property type="protein sequence ID" value="EGD80206.1"/>
    <property type="molecule type" value="Genomic_DNA"/>
</dbReference>
<accession>F2URA3</accession>
<feature type="compositionally biased region" description="Low complexity" evidence="2">
    <location>
        <begin position="334"/>
        <end position="354"/>
    </location>
</feature>
<feature type="coiled-coil region" evidence="1">
    <location>
        <begin position="112"/>
        <end position="139"/>
    </location>
</feature>
<name>F2URA3_SALR5</name>
<dbReference type="InParanoid" id="F2URA3"/>
<feature type="compositionally biased region" description="Low complexity" evidence="2">
    <location>
        <begin position="361"/>
        <end position="372"/>
    </location>
</feature>
<evidence type="ECO:0000256" key="1">
    <source>
        <dbReference type="SAM" id="Coils"/>
    </source>
</evidence>
<feature type="compositionally biased region" description="Polar residues" evidence="2">
    <location>
        <begin position="399"/>
        <end position="417"/>
    </location>
</feature>
<dbReference type="RefSeq" id="XP_004988268.1">
    <property type="nucleotide sequence ID" value="XM_004988211.1"/>
</dbReference>
<dbReference type="AlphaFoldDB" id="F2URA3"/>